<evidence type="ECO:0000313" key="4">
    <source>
        <dbReference type="Proteomes" id="UP001420932"/>
    </source>
</evidence>
<organism evidence="3 4">
    <name type="scientific">Stephania yunnanensis</name>
    <dbReference type="NCBI Taxonomy" id="152371"/>
    <lineage>
        <taxon>Eukaryota</taxon>
        <taxon>Viridiplantae</taxon>
        <taxon>Streptophyta</taxon>
        <taxon>Embryophyta</taxon>
        <taxon>Tracheophyta</taxon>
        <taxon>Spermatophyta</taxon>
        <taxon>Magnoliopsida</taxon>
        <taxon>Ranunculales</taxon>
        <taxon>Menispermaceae</taxon>
        <taxon>Menispermoideae</taxon>
        <taxon>Cissampelideae</taxon>
        <taxon>Stephania</taxon>
    </lineage>
</organism>
<comment type="caution">
    <text evidence="3">The sequence shown here is derived from an EMBL/GenBank/DDBJ whole genome shotgun (WGS) entry which is preliminary data.</text>
</comment>
<sequence>MVSAPMMTMKRRKVWTMMLRQKAGERLREWLMHMMLIETEWFMSALYNLLDGFDGNAKFEDDCRAIIGTKSYELFTLDKLIFKLVKQLFSPTRLTIQLMDYGHEKPKVTVVLMDPSFASYLHNDVLSKAPDGETHGVFLKRYCFVIKLSCSLVLFLSHPDCFCRNICNYPCSDEYSATCKAMEGVQALSGLECKIACNSSKLKLPPSSFGTLC</sequence>
<gene>
    <name evidence="3" type="ORF">Syun_020762</name>
</gene>
<dbReference type="PANTHER" id="PTHR12346">
    <property type="entry name" value="SIN3B-RELATED"/>
    <property type="match status" value="1"/>
</dbReference>
<dbReference type="GO" id="GO:0000118">
    <property type="term" value="C:histone deacetylase complex"/>
    <property type="evidence" value="ECO:0007669"/>
    <property type="project" value="TreeGrafter"/>
</dbReference>
<protein>
    <recommendedName>
        <fullName evidence="2">Sin3 C-terminal domain-containing protein</fullName>
    </recommendedName>
</protein>
<dbReference type="AlphaFoldDB" id="A0AAP0NQB5"/>
<dbReference type="InterPro" id="IPR039774">
    <property type="entry name" value="Sin3-like"/>
</dbReference>
<feature type="domain" description="Sin3 C-terminal" evidence="2">
    <location>
        <begin position="42"/>
        <end position="88"/>
    </location>
</feature>
<evidence type="ECO:0000313" key="3">
    <source>
        <dbReference type="EMBL" id="KAK9113965.1"/>
    </source>
</evidence>
<dbReference type="GO" id="GO:0003714">
    <property type="term" value="F:transcription corepressor activity"/>
    <property type="evidence" value="ECO:0007669"/>
    <property type="project" value="InterPro"/>
</dbReference>
<evidence type="ECO:0000256" key="1">
    <source>
        <dbReference type="ARBA" id="ARBA00022491"/>
    </source>
</evidence>
<dbReference type="Proteomes" id="UP001420932">
    <property type="component" value="Unassembled WGS sequence"/>
</dbReference>
<evidence type="ECO:0000259" key="2">
    <source>
        <dbReference type="Pfam" id="PF16879"/>
    </source>
</evidence>
<dbReference type="PANTHER" id="PTHR12346:SF0">
    <property type="entry name" value="SIN3A, ISOFORM G"/>
    <property type="match status" value="1"/>
</dbReference>
<dbReference type="GO" id="GO:0000122">
    <property type="term" value="P:negative regulation of transcription by RNA polymerase II"/>
    <property type="evidence" value="ECO:0007669"/>
    <property type="project" value="TreeGrafter"/>
</dbReference>
<proteinExistence type="predicted"/>
<keyword evidence="1" id="KW-0678">Repressor</keyword>
<reference evidence="3 4" key="1">
    <citation type="submission" date="2024-01" db="EMBL/GenBank/DDBJ databases">
        <title>Genome assemblies of Stephania.</title>
        <authorList>
            <person name="Yang L."/>
        </authorList>
    </citation>
    <scope>NUCLEOTIDE SEQUENCE [LARGE SCALE GENOMIC DNA]</scope>
    <source>
        <strain evidence="3">YNDBR</strain>
        <tissue evidence="3">Leaf</tissue>
    </source>
</reference>
<dbReference type="InterPro" id="IPR031693">
    <property type="entry name" value="Sin3_C"/>
</dbReference>
<dbReference type="Pfam" id="PF16879">
    <property type="entry name" value="Sin3a_C"/>
    <property type="match status" value="1"/>
</dbReference>
<name>A0AAP0NQB5_9MAGN</name>
<dbReference type="EMBL" id="JBBNAF010000009">
    <property type="protein sequence ID" value="KAK9113965.1"/>
    <property type="molecule type" value="Genomic_DNA"/>
</dbReference>
<dbReference type="GO" id="GO:0000785">
    <property type="term" value="C:chromatin"/>
    <property type="evidence" value="ECO:0007669"/>
    <property type="project" value="TreeGrafter"/>
</dbReference>
<keyword evidence="4" id="KW-1185">Reference proteome</keyword>
<accession>A0AAP0NQB5</accession>